<feature type="transmembrane region" description="Helical" evidence="5">
    <location>
        <begin position="24"/>
        <end position="43"/>
    </location>
</feature>
<proteinExistence type="predicted"/>
<evidence type="ECO:0000313" key="6">
    <source>
        <dbReference type="EMBL" id="CAB4832157.1"/>
    </source>
</evidence>
<evidence type="ECO:0000256" key="4">
    <source>
        <dbReference type="ARBA" id="ARBA00023136"/>
    </source>
</evidence>
<dbReference type="PANTHER" id="PTHR20855:SF3">
    <property type="entry name" value="LD03007P"/>
    <property type="match status" value="1"/>
</dbReference>
<dbReference type="EMBL" id="CAFBLT010000004">
    <property type="protein sequence ID" value="CAB4884368.1"/>
    <property type="molecule type" value="Genomic_DNA"/>
</dbReference>
<evidence type="ECO:0000256" key="1">
    <source>
        <dbReference type="ARBA" id="ARBA00004141"/>
    </source>
</evidence>
<feature type="transmembrane region" description="Helical" evidence="5">
    <location>
        <begin position="141"/>
        <end position="161"/>
    </location>
</feature>
<keyword evidence="2 5" id="KW-0812">Transmembrane</keyword>
<evidence type="ECO:0000313" key="8">
    <source>
        <dbReference type="EMBL" id="CAB5025205.1"/>
    </source>
</evidence>
<organism evidence="8">
    <name type="scientific">freshwater metagenome</name>
    <dbReference type="NCBI Taxonomy" id="449393"/>
    <lineage>
        <taxon>unclassified sequences</taxon>
        <taxon>metagenomes</taxon>
        <taxon>ecological metagenomes</taxon>
    </lineage>
</organism>
<reference evidence="8" key="1">
    <citation type="submission" date="2020-05" db="EMBL/GenBank/DDBJ databases">
        <authorList>
            <person name="Chiriac C."/>
            <person name="Salcher M."/>
            <person name="Ghai R."/>
            <person name="Kavagutti S V."/>
        </authorList>
    </citation>
    <scope>NUCLEOTIDE SEQUENCE</scope>
</reference>
<dbReference type="AlphaFoldDB" id="A0A6J7R8T2"/>
<feature type="transmembrane region" description="Helical" evidence="5">
    <location>
        <begin position="49"/>
        <end position="71"/>
    </location>
</feature>
<name>A0A6J7R8T2_9ZZZZ</name>
<dbReference type="GO" id="GO:0016020">
    <property type="term" value="C:membrane"/>
    <property type="evidence" value="ECO:0007669"/>
    <property type="project" value="UniProtKB-SubCell"/>
</dbReference>
<feature type="transmembrane region" description="Helical" evidence="5">
    <location>
        <begin position="91"/>
        <end position="108"/>
    </location>
</feature>
<dbReference type="PANTHER" id="PTHR20855">
    <property type="entry name" value="ADIPOR/PROGESTIN RECEPTOR-RELATED"/>
    <property type="match status" value="1"/>
</dbReference>
<accession>A0A6J7R8T2</accession>
<feature type="transmembrane region" description="Helical" evidence="5">
    <location>
        <begin position="167"/>
        <end position="188"/>
    </location>
</feature>
<evidence type="ECO:0000313" key="7">
    <source>
        <dbReference type="EMBL" id="CAB4884368.1"/>
    </source>
</evidence>
<feature type="transmembrane region" description="Helical" evidence="5">
    <location>
        <begin position="209"/>
        <end position="228"/>
    </location>
</feature>
<comment type="subcellular location">
    <subcellularLocation>
        <location evidence="1">Membrane</location>
        <topology evidence="1">Multi-pass membrane protein</topology>
    </subcellularLocation>
</comment>
<protein>
    <submittedName>
        <fullName evidence="8">Unannotated protein</fullName>
    </submittedName>
</protein>
<dbReference type="EMBL" id="CAFBPM010000011">
    <property type="protein sequence ID" value="CAB5025205.1"/>
    <property type="molecule type" value="Genomic_DNA"/>
</dbReference>
<sequence>MSVRTDEINTHDPPQVSERPGFRGWFHVVSFFIFLLAAPILFIRSPSAWDTVAISIYVFSILALFGVSALFHRVRWSETGRRKMRRLDHSTIFLAIAGSYTAVAGLALSGLSQTVILCWVWTGAIVGLVIRQCWLDAPKWVIAIPYIVVGWSAVIFLPQLLHALGCWGFGWLLAGGLFYTIGAIAYSAKRPNLVPGVFGYHEVFHAGTVMGAASHYIVILYFALPIAIANH</sequence>
<evidence type="ECO:0000256" key="3">
    <source>
        <dbReference type="ARBA" id="ARBA00022989"/>
    </source>
</evidence>
<evidence type="ECO:0000256" key="5">
    <source>
        <dbReference type="SAM" id="Phobius"/>
    </source>
</evidence>
<dbReference type="EMBL" id="CAFABE010000070">
    <property type="protein sequence ID" value="CAB4832157.1"/>
    <property type="molecule type" value="Genomic_DNA"/>
</dbReference>
<dbReference type="InterPro" id="IPR004254">
    <property type="entry name" value="AdipoR/HlyIII-related"/>
</dbReference>
<keyword evidence="4 5" id="KW-0472">Membrane</keyword>
<gene>
    <name evidence="6" type="ORF">UFOPK3164_01308</name>
    <name evidence="7" type="ORF">UFOPK3427_01883</name>
    <name evidence="8" type="ORF">UFOPK4112_01161</name>
</gene>
<keyword evidence="3 5" id="KW-1133">Transmembrane helix</keyword>
<evidence type="ECO:0000256" key="2">
    <source>
        <dbReference type="ARBA" id="ARBA00022692"/>
    </source>
</evidence>
<dbReference type="Pfam" id="PF03006">
    <property type="entry name" value="HlyIII"/>
    <property type="match status" value="1"/>
</dbReference>